<dbReference type="Pfam" id="PF00069">
    <property type="entry name" value="Pkinase"/>
    <property type="match status" value="2"/>
</dbReference>
<dbReference type="PROSITE" id="PS50011">
    <property type="entry name" value="PROTEIN_KINASE_DOM"/>
    <property type="match status" value="1"/>
</dbReference>
<dbReference type="PROSITE" id="PS00108">
    <property type="entry name" value="PROTEIN_KINASE_ST"/>
    <property type="match status" value="1"/>
</dbReference>
<dbReference type="GO" id="GO:0005524">
    <property type="term" value="F:ATP binding"/>
    <property type="evidence" value="ECO:0007669"/>
    <property type="project" value="UniProtKB-KW"/>
</dbReference>
<evidence type="ECO:0000256" key="2">
    <source>
        <dbReference type="ARBA" id="ARBA00022527"/>
    </source>
</evidence>
<evidence type="ECO:0000256" key="6">
    <source>
        <dbReference type="ARBA" id="ARBA00022840"/>
    </source>
</evidence>
<evidence type="ECO:0000256" key="3">
    <source>
        <dbReference type="ARBA" id="ARBA00022679"/>
    </source>
</evidence>
<dbReference type="VEuPathDB" id="TriTrypDB:TRSC58_04383"/>
<evidence type="ECO:0000256" key="4">
    <source>
        <dbReference type="ARBA" id="ARBA00022741"/>
    </source>
</evidence>
<proteinExistence type="predicted"/>
<dbReference type="Gene3D" id="3.30.200.20">
    <property type="entry name" value="Phosphorylase Kinase, domain 1"/>
    <property type="match status" value="1"/>
</dbReference>
<keyword evidence="6" id="KW-0067">ATP-binding</keyword>
<evidence type="ECO:0000259" key="11">
    <source>
        <dbReference type="PROSITE" id="PS50011"/>
    </source>
</evidence>
<protein>
    <recommendedName>
        <fullName evidence="1">non-specific serine/threonine protein kinase</fullName>
        <ecNumber evidence="1">2.7.11.1</ecNumber>
    </recommendedName>
</protein>
<keyword evidence="2" id="KW-0723">Serine/threonine-protein kinase</keyword>
<feature type="coiled-coil region" evidence="9">
    <location>
        <begin position="470"/>
        <end position="503"/>
    </location>
</feature>
<dbReference type="AlphaFoldDB" id="A0A422NT89"/>
<sequence length="657" mass="72869">MKHSPDSSPPDCGGTMNEYHILEKMATGSFGVIFKVRRVTDNALLVMKRIALTDLEVEQRKEAAQEIRVMSRLHHAFIVAQRDAFLFNDSLCIVMDYYDGGDLAALITRQREKNEYLPMEQVLAWFAEINLGMHYLHDQGIVHRDLKTHNLFLNSNSREVAVGDFGVAEFVSAAGGSKRGSPFATPLTPASQQLFAKRCDSELFGDGGDDGGDLINGPFGGVVRGTLLYMAPEVLESGVCSPSSDVWSLGCILFELLSLCHPFESRDIATLMMRVMAGTRPPLPGHCPAEVARLLDSMLSLDAAQRPSCEEILRTPVMSAPLQKIVEQMASRKSQDLEAARTWAAQMQRLGICNQTMAMAPCLPHLWERRPTLSSSQERILVRTTVPASPQPEFLSSPRNSSFDDGTCSTWMPPLPLRVDHGGHSTRSRDSDVSPYRERQKDCDGADDISSRLSWKLGDGNVEDMRHVPIELVEAEVARYRQLVQSEMRKQKLQRDAALHESRFGRGTAPKKYYYNSLAPVGRLADPSNGTNHTLQTVMDSSPPPSSLPSPSPIHLHHLDQEKTASLSATASRWPQGSLEASLAARRQQRMGMAVEVLGHAVFSSVYAYYRSVEVAEREVASVMQLVPDRAKWHVLPVIEEVVVIDRLLERMEATGP</sequence>
<keyword evidence="3 12" id="KW-0808">Transferase</keyword>
<evidence type="ECO:0000313" key="12">
    <source>
        <dbReference type="EMBL" id="RNF08673.1"/>
    </source>
</evidence>
<reference evidence="12 13" key="1">
    <citation type="journal article" date="2018" name="BMC Genomics">
        <title>Genomic comparison of Trypanosoma conorhini and Trypanosoma rangeli to Trypanosoma cruzi strains of high and low virulence.</title>
        <authorList>
            <person name="Bradwell K.R."/>
            <person name="Koparde V.N."/>
            <person name="Matveyev A.V."/>
            <person name="Serrano M.G."/>
            <person name="Alves J.M."/>
            <person name="Parikh H."/>
            <person name="Huang B."/>
            <person name="Lee V."/>
            <person name="Espinosa-Alvarez O."/>
            <person name="Ortiz P.A."/>
            <person name="Costa-Martins A.G."/>
            <person name="Teixeira M.M."/>
            <person name="Buck G.A."/>
        </authorList>
    </citation>
    <scope>NUCLEOTIDE SEQUENCE [LARGE SCALE GENOMIC DNA]</scope>
    <source>
        <strain evidence="12 13">AM80</strain>
    </source>
</reference>
<feature type="compositionally biased region" description="Pro residues" evidence="10">
    <location>
        <begin position="542"/>
        <end position="552"/>
    </location>
</feature>
<accession>A0A422NT89</accession>
<dbReference type="InterPro" id="IPR011009">
    <property type="entry name" value="Kinase-like_dom_sf"/>
</dbReference>
<dbReference type="EC" id="2.7.11.1" evidence="1"/>
<dbReference type="InterPro" id="IPR051131">
    <property type="entry name" value="NEK_Ser/Thr_kinase_NIMA"/>
</dbReference>
<evidence type="ECO:0000256" key="7">
    <source>
        <dbReference type="ARBA" id="ARBA00047899"/>
    </source>
</evidence>
<feature type="region of interest" description="Disordered" evidence="10">
    <location>
        <begin position="525"/>
        <end position="555"/>
    </location>
</feature>
<keyword evidence="5" id="KW-0418">Kinase</keyword>
<dbReference type="SMART" id="SM00220">
    <property type="entry name" value="S_TKc"/>
    <property type="match status" value="1"/>
</dbReference>
<evidence type="ECO:0000256" key="8">
    <source>
        <dbReference type="ARBA" id="ARBA00048679"/>
    </source>
</evidence>
<dbReference type="SUPFAM" id="SSF56112">
    <property type="entry name" value="Protein kinase-like (PK-like)"/>
    <property type="match status" value="1"/>
</dbReference>
<keyword evidence="13" id="KW-1185">Reference proteome</keyword>
<dbReference type="GO" id="GO:0004674">
    <property type="term" value="F:protein serine/threonine kinase activity"/>
    <property type="evidence" value="ECO:0007669"/>
    <property type="project" value="UniProtKB-KW"/>
</dbReference>
<dbReference type="RefSeq" id="XP_029240527.1">
    <property type="nucleotide sequence ID" value="XM_029379605.1"/>
</dbReference>
<comment type="catalytic activity">
    <reaction evidence="7">
        <text>L-threonyl-[protein] + ATP = O-phospho-L-threonyl-[protein] + ADP + H(+)</text>
        <dbReference type="Rhea" id="RHEA:46608"/>
        <dbReference type="Rhea" id="RHEA-COMP:11060"/>
        <dbReference type="Rhea" id="RHEA-COMP:11605"/>
        <dbReference type="ChEBI" id="CHEBI:15378"/>
        <dbReference type="ChEBI" id="CHEBI:30013"/>
        <dbReference type="ChEBI" id="CHEBI:30616"/>
        <dbReference type="ChEBI" id="CHEBI:61977"/>
        <dbReference type="ChEBI" id="CHEBI:456216"/>
        <dbReference type="EC" id="2.7.11.1"/>
    </reaction>
</comment>
<dbReference type="OMA" id="TATCEST"/>
<comment type="catalytic activity">
    <reaction evidence="8">
        <text>L-seryl-[protein] + ATP = O-phospho-L-seryl-[protein] + ADP + H(+)</text>
        <dbReference type="Rhea" id="RHEA:17989"/>
        <dbReference type="Rhea" id="RHEA-COMP:9863"/>
        <dbReference type="Rhea" id="RHEA-COMP:11604"/>
        <dbReference type="ChEBI" id="CHEBI:15378"/>
        <dbReference type="ChEBI" id="CHEBI:29999"/>
        <dbReference type="ChEBI" id="CHEBI:30616"/>
        <dbReference type="ChEBI" id="CHEBI:83421"/>
        <dbReference type="ChEBI" id="CHEBI:456216"/>
        <dbReference type="EC" id="2.7.11.1"/>
    </reaction>
</comment>
<name>A0A422NT89_TRYRA</name>
<dbReference type="OrthoDB" id="248923at2759"/>
<dbReference type="InterPro" id="IPR008271">
    <property type="entry name" value="Ser/Thr_kinase_AS"/>
</dbReference>
<feature type="domain" description="Protein kinase" evidence="11">
    <location>
        <begin position="19"/>
        <end position="318"/>
    </location>
</feature>
<keyword evidence="4" id="KW-0547">Nucleotide-binding</keyword>
<evidence type="ECO:0000256" key="5">
    <source>
        <dbReference type="ARBA" id="ARBA00022777"/>
    </source>
</evidence>
<dbReference type="InterPro" id="IPR000719">
    <property type="entry name" value="Prot_kinase_dom"/>
</dbReference>
<dbReference type="Proteomes" id="UP000283634">
    <property type="component" value="Unassembled WGS sequence"/>
</dbReference>
<evidence type="ECO:0000313" key="13">
    <source>
        <dbReference type="Proteomes" id="UP000283634"/>
    </source>
</evidence>
<evidence type="ECO:0000256" key="9">
    <source>
        <dbReference type="SAM" id="Coils"/>
    </source>
</evidence>
<feature type="compositionally biased region" description="Polar residues" evidence="10">
    <location>
        <begin position="528"/>
        <end position="540"/>
    </location>
</feature>
<keyword evidence="9" id="KW-0175">Coiled coil</keyword>
<dbReference type="GeneID" id="40326539"/>
<organism evidence="12 13">
    <name type="scientific">Trypanosoma rangeli</name>
    <dbReference type="NCBI Taxonomy" id="5698"/>
    <lineage>
        <taxon>Eukaryota</taxon>
        <taxon>Discoba</taxon>
        <taxon>Euglenozoa</taxon>
        <taxon>Kinetoplastea</taxon>
        <taxon>Metakinetoplastina</taxon>
        <taxon>Trypanosomatida</taxon>
        <taxon>Trypanosomatidae</taxon>
        <taxon>Trypanosoma</taxon>
        <taxon>Herpetosoma</taxon>
    </lineage>
</organism>
<dbReference type="PANTHER" id="PTHR44899:SF3">
    <property type="entry name" value="SERINE_THREONINE-PROTEIN KINASE NEK1"/>
    <property type="match status" value="1"/>
</dbReference>
<evidence type="ECO:0000256" key="10">
    <source>
        <dbReference type="SAM" id="MobiDB-lite"/>
    </source>
</evidence>
<evidence type="ECO:0000256" key="1">
    <source>
        <dbReference type="ARBA" id="ARBA00012513"/>
    </source>
</evidence>
<dbReference type="PANTHER" id="PTHR44899">
    <property type="entry name" value="CAMK FAMILY PROTEIN KINASE"/>
    <property type="match status" value="1"/>
</dbReference>
<feature type="region of interest" description="Disordered" evidence="10">
    <location>
        <begin position="418"/>
        <end position="445"/>
    </location>
</feature>
<gene>
    <name evidence="12" type="ORF">TraAM80_02606</name>
</gene>
<feature type="compositionally biased region" description="Basic and acidic residues" evidence="10">
    <location>
        <begin position="418"/>
        <end position="444"/>
    </location>
</feature>
<dbReference type="Gene3D" id="1.10.510.10">
    <property type="entry name" value="Transferase(Phosphotransferase) domain 1"/>
    <property type="match status" value="1"/>
</dbReference>
<comment type="caution">
    <text evidence="12">The sequence shown here is derived from an EMBL/GenBank/DDBJ whole genome shotgun (WGS) entry which is preliminary data.</text>
</comment>
<dbReference type="EMBL" id="MKGL01000061">
    <property type="protein sequence ID" value="RNF08673.1"/>
    <property type="molecule type" value="Genomic_DNA"/>
</dbReference>